<evidence type="ECO:0000256" key="1">
    <source>
        <dbReference type="ARBA" id="ARBA00022516"/>
    </source>
</evidence>
<evidence type="ECO:0000256" key="6">
    <source>
        <dbReference type="ARBA" id="ARBA00023098"/>
    </source>
</evidence>
<dbReference type="InterPro" id="IPR037143">
    <property type="entry name" value="4-PPantetheinyl_Trfase_dom_sf"/>
</dbReference>
<comment type="cofactor">
    <cofactor evidence="8">
        <name>Mg(2+)</name>
        <dbReference type="ChEBI" id="CHEBI:18420"/>
    </cofactor>
</comment>
<comment type="catalytic activity">
    <reaction evidence="8">
        <text>apo-[ACP] + CoA = holo-[ACP] + adenosine 3',5'-bisphosphate + H(+)</text>
        <dbReference type="Rhea" id="RHEA:12068"/>
        <dbReference type="Rhea" id="RHEA-COMP:9685"/>
        <dbReference type="Rhea" id="RHEA-COMP:9690"/>
        <dbReference type="ChEBI" id="CHEBI:15378"/>
        <dbReference type="ChEBI" id="CHEBI:29999"/>
        <dbReference type="ChEBI" id="CHEBI:57287"/>
        <dbReference type="ChEBI" id="CHEBI:58343"/>
        <dbReference type="ChEBI" id="CHEBI:64479"/>
        <dbReference type="EC" id="2.7.8.7"/>
    </reaction>
</comment>
<comment type="caution">
    <text evidence="10">The sequence shown here is derived from an EMBL/GenBank/DDBJ whole genome shotgun (WGS) entry which is preliminary data.</text>
</comment>
<evidence type="ECO:0000313" key="11">
    <source>
        <dbReference type="Proteomes" id="UP000789719"/>
    </source>
</evidence>
<evidence type="ECO:0000256" key="4">
    <source>
        <dbReference type="ARBA" id="ARBA00022832"/>
    </source>
</evidence>
<keyword evidence="6 8" id="KW-0443">Lipid metabolism</keyword>
<keyword evidence="7 8" id="KW-0275">Fatty acid biosynthesis</keyword>
<accession>A0ABM8ZBK2</accession>
<dbReference type="GO" id="GO:0008897">
    <property type="term" value="F:holo-[acyl-carrier-protein] synthase activity"/>
    <property type="evidence" value="ECO:0007669"/>
    <property type="project" value="UniProtKB-EC"/>
</dbReference>
<dbReference type="NCBIfam" id="TIGR00516">
    <property type="entry name" value="acpS"/>
    <property type="match status" value="1"/>
</dbReference>
<dbReference type="EC" id="2.7.8.7" evidence="8"/>
<comment type="function">
    <text evidence="8">Transfers the 4'-phosphopantetheine moiety from coenzyme A to a Ser of acyl-carrier-protein.</text>
</comment>
<keyword evidence="1 8" id="KW-0444">Lipid biosynthesis</keyword>
<organism evidence="10 11">
    <name type="scientific">Periweissella ghanensis</name>
    <dbReference type="NCBI Taxonomy" id="467997"/>
    <lineage>
        <taxon>Bacteria</taxon>
        <taxon>Bacillati</taxon>
        <taxon>Bacillota</taxon>
        <taxon>Bacilli</taxon>
        <taxon>Lactobacillales</taxon>
        <taxon>Lactobacillaceae</taxon>
        <taxon>Periweissella</taxon>
    </lineage>
</organism>
<keyword evidence="8" id="KW-0963">Cytoplasm</keyword>
<evidence type="ECO:0000256" key="5">
    <source>
        <dbReference type="ARBA" id="ARBA00022842"/>
    </source>
</evidence>
<comment type="subcellular location">
    <subcellularLocation>
        <location evidence="8">Cytoplasm</location>
    </subcellularLocation>
</comment>
<feature type="binding site" evidence="8">
    <location>
        <position position="8"/>
    </location>
    <ligand>
        <name>Mg(2+)</name>
        <dbReference type="ChEBI" id="CHEBI:18420"/>
    </ligand>
</feature>
<dbReference type="Proteomes" id="UP000789719">
    <property type="component" value="Unassembled WGS sequence"/>
</dbReference>
<keyword evidence="11" id="KW-1185">Reference proteome</keyword>
<evidence type="ECO:0000313" key="10">
    <source>
        <dbReference type="EMBL" id="CAH0418865.1"/>
    </source>
</evidence>
<keyword evidence="3 8" id="KW-0479">Metal-binding</keyword>
<dbReference type="InterPro" id="IPR004568">
    <property type="entry name" value="Ppantetheine-prot_Trfase_dom"/>
</dbReference>
<dbReference type="SUPFAM" id="SSF56214">
    <property type="entry name" value="4'-phosphopantetheinyl transferase"/>
    <property type="match status" value="1"/>
</dbReference>
<evidence type="ECO:0000259" key="9">
    <source>
        <dbReference type="Pfam" id="PF01648"/>
    </source>
</evidence>
<evidence type="ECO:0000256" key="8">
    <source>
        <dbReference type="HAMAP-Rule" id="MF_00101"/>
    </source>
</evidence>
<evidence type="ECO:0000256" key="7">
    <source>
        <dbReference type="ARBA" id="ARBA00023160"/>
    </source>
</evidence>
<dbReference type="InterPro" id="IPR008278">
    <property type="entry name" value="4-PPantetheinyl_Trfase_dom"/>
</dbReference>
<comment type="similarity">
    <text evidence="8">Belongs to the P-Pant transferase superfamily. AcpS family.</text>
</comment>
<keyword evidence="4 8" id="KW-0276">Fatty acid metabolism</keyword>
<evidence type="ECO:0000256" key="3">
    <source>
        <dbReference type="ARBA" id="ARBA00022723"/>
    </source>
</evidence>
<evidence type="ECO:0000256" key="2">
    <source>
        <dbReference type="ARBA" id="ARBA00022679"/>
    </source>
</evidence>
<reference evidence="10 11" key="1">
    <citation type="submission" date="2021-11" db="EMBL/GenBank/DDBJ databases">
        <authorList>
            <person name="Depoorter E."/>
        </authorList>
    </citation>
    <scope>NUCLEOTIDE SEQUENCE [LARGE SCALE GENOMIC DNA]</scope>
    <source>
        <strain evidence="10 11">LMG 24286</strain>
    </source>
</reference>
<dbReference type="NCBIfam" id="TIGR00556">
    <property type="entry name" value="pantethn_trn"/>
    <property type="match status" value="1"/>
</dbReference>
<dbReference type="HAMAP" id="MF_00101">
    <property type="entry name" value="AcpS"/>
    <property type="match status" value="1"/>
</dbReference>
<gene>
    <name evidence="8 10" type="primary">acpS</name>
    <name evidence="10" type="ORF">WGH24286_01308</name>
</gene>
<protein>
    <recommendedName>
        <fullName evidence="8">Holo-[acyl-carrier-protein] synthase</fullName>
        <shortName evidence="8">Holo-ACP synthase</shortName>
        <ecNumber evidence="8">2.7.8.7</ecNumber>
    </recommendedName>
    <alternativeName>
        <fullName evidence="8">4'-phosphopantetheinyl transferase AcpS</fullName>
    </alternativeName>
</protein>
<dbReference type="Gene3D" id="3.90.470.20">
    <property type="entry name" value="4'-phosphopantetheinyl transferase domain"/>
    <property type="match status" value="1"/>
</dbReference>
<sequence length="118" mass="13163">MIYGMGIDLADIGRVWDLTVRKPEFTAKFLTPREQTELAKFKGMHAAEFVAGRWSAKEAYSKALGTGIGRELSFLDLELINDATGRPVFTKHPFAGRAHVSITHTDKLVMTEVILEQV</sequence>
<keyword evidence="5 8" id="KW-0460">Magnesium</keyword>
<feature type="binding site" evidence="8">
    <location>
        <position position="58"/>
    </location>
    <ligand>
        <name>Mg(2+)</name>
        <dbReference type="ChEBI" id="CHEBI:18420"/>
    </ligand>
</feature>
<dbReference type="InterPro" id="IPR002582">
    <property type="entry name" value="ACPS"/>
</dbReference>
<proteinExistence type="inferred from homology"/>
<name>A0ABM8ZBK2_9LACO</name>
<dbReference type="RefSeq" id="WP_230098947.1">
    <property type="nucleotide sequence ID" value="NZ_CAKKNT010000017.1"/>
</dbReference>
<feature type="domain" description="4'-phosphopantetheinyl transferase" evidence="9">
    <location>
        <begin position="4"/>
        <end position="104"/>
    </location>
</feature>
<dbReference type="Pfam" id="PF01648">
    <property type="entry name" value="ACPS"/>
    <property type="match status" value="1"/>
</dbReference>
<dbReference type="EMBL" id="CAKKNT010000017">
    <property type="protein sequence ID" value="CAH0418865.1"/>
    <property type="molecule type" value="Genomic_DNA"/>
</dbReference>
<keyword evidence="2 8" id="KW-0808">Transferase</keyword>